<dbReference type="InterPro" id="IPR036291">
    <property type="entry name" value="NAD(P)-bd_dom_sf"/>
</dbReference>
<dbReference type="SUPFAM" id="SSF50129">
    <property type="entry name" value="GroES-like"/>
    <property type="match status" value="1"/>
</dbReference>
<dbReference type="InterPro" id="IPR020843">
    <property type="entry name" value="ER"/>
</dbReference>
<dbReference type="STRING" id="1173701.A0A066XTH7"/>
<dbReference type="eggNOG" id="KOG1198">
    <property type="taxonomic scope" value="Eukaryota"/>
</dbReference>
<feature type="compositionally biased region" description="Basic and acidic residues" evidence="3">
    <location>
        <begin position="101"/>
        <end position="116"/>
    </location>
</feature>
<dbReference type="Proteomes" id="UP000027238">
    <property type="component" value="Unassembled WGS sequence"/>
</dbReference>
<dbReference type="AlphaFoldDB" id="A0A066XTH7"/>
<dbReference type="GO" id="GO:0016651">
    <property type="term" value="F:oxidoreductase activity, acting on NAD(P)H"/>
    <property type="evidence" value="ECO:0007669"/>
    <property type="project" value="InterPro"/>
</dbReference>
<dbReference type="PANTHER" id="PTHR45348:SF2">
    <property type="entry name" value="ZINC-TYPE ALCOHOL DEHYDROGENASE-LIKE PROTEIN C2E1P3.01"/>
    <property type="match status" value="1"/>
</dbReference>
<dbReference type="OrthoDB" id="9992527at2759"/>
<reference evidence="6" key="1">
    <citation type="journal article" date="2014" name="Genome Announc.">
        <title>Draft genome sequence of Colletotrichum sublineola, a destructive pathogen of cultivated sorghum.</title>
        <authorList>
            <person name="Baroncelli R."/>
            <person name="Sanz-Martin J.M."/>
            <person name="Rech G.E."/>
            <person name="Sukno S.A."/>
            <person name="Thon M.R."/>
        </authorList>
    </citation>
    <scope>NUCLEOTIDE SEQUENCE [LARGE SCALE GENOMIC DNA]</scope>
    <source>
        <strain evidence="6">TX430BB</strain>
    </source>
</reference>
<keyword evidence="6" id="KW-1185">Reference proteome</keyword>
<dbReference type="HOGENOM" id="CLU_026673_16_1_1"/>
<evidence type="ECO:0000313" key="5">
    <source>
        <dbReference type="EMBL" id="KDN69056.1"/>
    </source>
</evidence>
<comment type="caution">
    <text evidence="5">The sequence shown here is derived from an EMBL/GenBank/DDBJ whole genome shotgun (WGS) entry which is preliminary data.</text>
</comment>
<sequence length="478" mass="51943">MQDILSCTRDKNNPKLDLVMPSKPGKCRGSVGRAASSRLGEAASDFTIHPAHLPSTRKLRKLKPHRRPQLVDLSVPKPRRRSLGHSPFKQKVSKQHPPVPNHDRHHESPRHTRRQDGQGPRGKPQVPCPPSFRARPLTEIPQIPKPQPGPGEILIKVSVVAQNPTDWKTTAAASAGRIVGCDFAGTIADPNGAPFREGQRVAGWVHGAWENPPRGAFAEYLVTESTMVFPVPDALTDKEAAVISLAFATAVQALFQRLRLPEPKPDGTPAVPANTADERIPILINGATSSVGMYAVQLAKMAGLRVIATGSKKNHALLKDLGADVTIDYRDAHWVDLLKAAAGHKLRHAFDTISEVETTKAVVQAVEPGGHVICILPRKADEVGAPEGVRVESTLAYTVFGRHVTYGGAPFDNIDGPKPEDKAFWEKYLAILPKWLEEGKIKPNPQKELGGLEDIPKGFELQAKGGVSAQKLVYRISQ</sequence>
<evidence type="ECO:0000256" key="3">
    <source>
        <dbReference type="SAM" id="MobiDB-lite"/>
    </source>
</evidence>
<proteinExistence type="inferred from homology"/>
<dbReference type="PANTHER" id="PTHR45348">
    <property type="entry name" value="HYPOTHETICAL OXIDOREDUCTASE (EUROFUNG)"/>
    <property type="match status" value="1"/>
</dbReference>
<feature type="region of interest" description="Disordered" evidence="3">
    <location>
        <begin position="1"/>
        <end position="149"/>
    </location>
</feature>
<dbReference type="Gene3D" id="3.90.180.10">
    <property type="entry name" value="Medium-chain alcohol dehydrogenases, catalytic domain"/>
    <property type="match status" value="1"/>
</dbReference>
<protein>
    <submittedName>
        <fullName evidence="5">Putative zinc-binding dehydrogenase</fullName>
    </submittedName>
</protein>
<dbReference type="CDD" id="cd08249">
    <property type="entry name" value="enoyl_reductase_like"/>
    <property type="match status" value="1"/>
</dbReference>
<dbReference type="InterPro" id="IPR013149">
    <property type="entry name" value="ADH-like_C"/>
</dbReference>
<dbReference type="EMBL" id="JMSE01000569">
    <property type="protein sequence ID" value="KDN69056.1"/>
    <property type="molecule type" value="Genomic_DNA"/>
</dbReference>
<dbReference type="InterPro" id="IPR013154">
    <property type="entry name" value="ADH-like_N"/>
</dbReference>
<feature type="domain" description="Enoyl reductase (ER)" evidence="4">
    <location>
        <begin position="133"/>
        <end position="473"/>
    </location>
</feature>
<evidence type="ECO:0000313" key="6">
    <source>
        <dbReference type="Proteomes" id="UP000027238"/>
    </source>
</evidence>
<organism evidence="5 6">
    <name type="scientific">Colletotrichum sublineola</name>
    <name type="common">Sorghum anthracnose fungus</name>
    <dbReference type="NCBI Taxonomy" id="1173701"/>
    <lineage>
        <taxon>Eukaryota</taxon>
        <taxon>Fungi</taxon>
        <taxon>Dikarya</taxon>
        <taxon>Ascomycota</taxon>
        <taxon>Pezizomycotina</taxon>
        <taxon>Sordariomycetes</taxon>
        <taxon>Hypocreomycetidae</taxon>
        <taxon>Glomerellales</taxon>
        <taxon>Glomerellaceae</taxon>
        <taxon>Colletotrichum</taxon>
        <taxon>Colletotrichum graminicola species complex</taxon>
    </lineage>
</organism>
<dbReference type="InterPro" id="IPR011032">
    <property type="entry name" value="GroES-like_sf"/>
</dbReference>
<dbReference type="Pfam" id="PF08240">
    <property type="entry name" value="ADH_N"/>
    <property type="match status" value="1"/>
</dbReference>
<dbReference type="SUPFAM" id="SSF51735">
    <property type="entry name" value="NAD(P)-binding Rossmann-fold domains"/>
    <property type="match status" value="1"/>
</dbReference>
<keyword evidence="2" id="KW-0560">Oxidoreductase</keyword>
<dbReference type="OMA" id="DYHDEDW"/>
<dbReference type="InterPro" id="IPR047122">
    <property type="entry name" value="Trans-enoyl_RdTase-like"/>
</dbReference>
<evidence type="ECO:0000256" key="1">
    <source>
        <dbReference type="ARBA" id="ARBA00008072"/>
    </source>
</evidence>
<evidence type="ECO:0000256" key="2">
    <source>
        <dbReference type="ARBA" id="ARBA00023002"/>
    </source>
</evidence>
<dbReference type="Gene3D" id="3.40.50.720">
    <property type="entry name" value="NAD(P)-binding Rossmann-like Domain"/>
    <property type="match status" value="1"/>
</dbReference>
<comment type="similarity">
    <text evidence="1">Belongs to the zinc-containing alcohol dehydrogenase family.</text>
</comment>
<dbReference type="Pfam" id="PF00107">
    <property type="entry name" value="ADH_zinc_N"/>
    <property type="match status" value="1"/>
</dbReference>
<gene>
    <name evidence="5" type="ORF">CSUB01_09957</name>
</gene>
<name>A0A066XTH7_COLSU</name>
<feature type="compositionally biased region" description="Basic residues" evidence="3">
    <location>
        <begin position="55"/>
        <end position="68"/>
    </location>
</feature>
<dbReference type="SMART" id="SM00829">
    <property type="entry name" value="PKS_ER"/>
    <property type="match status" value="1"/>
</dbReference>
<evidence type="ECO:0000259" key="4">
    <source>
        <dbReference type="SMART" id="SM00829"/>
    </source>
</evidence>
<accession>A0A066XTH7</accession>